<dbReference type="Pfam" id="PF14269">
    <property type="entry name" value="Arylsulfotran_2"/>
    <property type="match status" value="1"/>
</dbReference>
<dbReference type="EMBL" id="JADNRY010000005">
    <property type="protein sequence ID" value="KAF9076909.1"/>
    <property type="molecule type" value="Genomic_DNA"/>
</dbReference>
<comment type="caution">
    <text evidence="2">The sequence shown here is derived from an EMBL/GenBank/DDBJ whole genome shotgun (WGS) entry which is preliminary data.</text>
</comment>
<reference evidence="2" key="1">
    <citation type="submission" date="2020-11" db="EMBL/GenBank/DDBJ databases">
        <authorList>
            <consortium name="DOE Joint Genome Institute"/>
            <person name="Ahrendt S."/>
            <person name="Riley R."/>
            <person name="Andreopoulos W."/>
            <person name="Labutti K."/>
            <person name="Pangilinan J."/>
            <person name="Ruiz-Duenas F.J."/>
            <person name="Barrasa J.M."/>
            <person name="Sanchez-Garcia M."/>
            <person name="Camarero S."/>
            <person name="Miyauchi S."/>
            <person name="Serrano A."/>
            <person name="Linde D."/>
            <person name="Babiker R."/>
            <person name="Drula E."/>
            <person name="Ayuso-Fernandez I."/>
            <person name="Pacheco R."/>
            <person name="Padilla G."/>
            <person name="Ferreira P."/>
            <person name="Barriuso J."/>
            <person name="Kellner H."/>
            <person name="Castanera R."/>
            <person name="Alfaro M."/>
            <person name="Ramirez L."/>
            <person name="Pisabarro A.G."/>
            <person name="Kuo A."/>
            <person name="Tritt A."/>
            <person name="Lipzen A."/>
            <person name="He G."/>
            <person name="Yan M."/>
            <person name="Ng V."/>
            <person name="Cullen D."/>
            <person name="Martin F."/>
            <person name="Rosso M.-N."/>
            <person name="Henrissat B."/>
            <person name="Hibbett D."/>
            <person name="Martinez A.T."/>
            <person name="Grigoriev I.V."/>
        </authorList>
    </citation>
    <scope>NUCLEOTIDE SEQUENCE</scope>
    <source>
        <strain evidence="2">AH 40177</strain>
    </source>
</reference>
<name>A0A9P5UF48_9AGAR</name>
<dbReference type="OrthoDB" id="5427350at2759"/>
<dbReference type="Proteomes" id="UP000772434">
    <property type="component" value="Unassembled WGS sequence"/>
</dbReference>
<evidence type="ECO:0000256" key="1">
    <source>
        <dbReference type="SAM" id="SignalP"/>
    </source>
</evidence>
<keyword evidence="1" id="KW-0732">Signal</keyword>
<protein>
    <submittedName>
        <fullName evidence="2">ASST-domain-containing protein</fullName>
    </submittedName>
</protein>
<evidence type="ECO:0000313" key="3">
    <source>
        <dbReference type="Proteomes" id="UP000772434"/>
    </source>
</evidence>
<proteinExistence type="predicted"/>
<keyword evidence="3" id="KW-1185">Reference proteome</keyword>
<organism evidence="2 3">
    <name type="scientific">Rhodocollybia butyracea</name>
    <dbReference type="NCBI Taxonomy" id="206335"/>
    <lineage>
        <taxon>Eukaryota</taxon>
        <taxon>Fungi</taxon>
        <taxon>Dikarya</taxon>
        <taxon>Basidiomycota</taxon>
        <taxon>Agaricomycotina</taxon>
        <taxon>Agaricomycetes</taxon>
        <taxon>Agaricomycetidae</taxon>
        <taxon>Agaricales</taxon>
        <taxon>Marasmiineae</taxon>
        <taxon>Omphalotaceae</taxon>
        <taxon>Rhodocollybia</taxon>
    </lineage>
</organism>
<dbReference type="PANTHER" id="PTHR35340">
    <property type="entry name" value="PQQ ENZYME REPEAT PROTEIN-RELATED"/>
    <property type="match status" value="1"/>
</dbReference>
<evidence type="ECO:0000313" key="2">
    <source>
        <dbReference type="EMBL" id="KAF9076909.1"/>
    </source>
</evidence>
<dbReference type="InterPro" id="IPR053143">
    <property type="entry name" value="Arylsulfate_ST"/>
</dbReference>
<dbReference type="AlphaFoldDB" id="A0A9P5UF48"/>
<gene>
    <name evidence="2" type="ORF">BDP27DRAFT_1283748</name>
</gene>
<feature type="signal peptide" evidence="1">
    <location>
        <begin position="1"/>
        <end position="22"/>
    </location>
</feature>
<sequence>MLLPSLSILSFFVLLLPRPTTSSVAYCNNEDYASGDLGAAPYQTYNAAPYHPVQINYALPPAFVRPITTYPGSDAEMQVGGYIMNPNGTMVYSTEDFGLNLARGVFTYQGQDVLGIWIGDGVIEPAGYASGINVLLNSAYDVVATINASNLGVGADIHELQITSNDTAIIAAYPTTQTDLIAYGGSETGYVANPVVQEIDISTGEAIFTWYALDHVDLSDSYAPFGTTETGEGTIDAPWDYFHLNSIQKNDDGTYLISSRHCQTLYLVDSTGDIIWRMGGKNSNFTFGKGANFAWQHHARLRESGQLSVFDDSGTQWEQEASYSRGLLLNYDDLAMTVSLASARTPFNRSVTVSQGSVELLSNGNSIVGWGAMPYYSKHDSNGAIIWSAQFAAAGSGVGAYRVFLNDWTGRPSAPPSMNISASSVPGNVTVYAWWNGATEVTSWQLFGSTLLSPLQATSLDNVSKTDFETTLTYSGSEYAFFQVGAMNGNEEMLGFSNFTGLDGTTCSKADNQTVTAPSL</sequence>
<dbReference type="PANTHER" id="PTHR35340:SF5">
    <property type="entry name" value="ASST-DOMAIN-CONTAINING PROTEIN"/>
    <property type="match status" value="1"/>
</dbReference>
<dbReference type="InterPro" id="IPR039535">
    <property type="entry name" value="ASST-like"/>
</dbReference>
<accession>A0A9P5UF48</accession>
<feature type="chain" id="PRO_5040167161" evidence="1">
    <location>
        <begin position="23"/>
        <end position="520"/>
    </location>
</feature>